<accession>A0A0U1MGF3</accession>
<sequence length="40" mass="4795">MIIFDNEHFNSNTCLWCVVYVYTSINYIEKVGINYVTRCK</sequence>
<name>A0A0U1MGF3_STAAU</name>
<dbReference type="Proteomes" id="UP000039437">
    <property type="component" value="Unassembled WGS sequence"/>
</dbReference>
<evidence type="ECO:0000313" key="2">
    <source>
        <dbReference type="Proteomes" id="UP000039437"/>
    </source>
</evidence>
<dbReference type="AlphaFoldDB" id="A0A0U1MGF3"/>
<organism evidence="1 2">
    <name type="scientific">Staphylococcus aureus</name>
    <dbReference type="NCBI Taxonomy" id="1280"/>
    <lineage>
        <taxon>Bacteria</taxon>
        <taxon>Bacillati</taxon>
        <taxon>Bacillota</taxon>
        <taxon>Bacilli</taxon>
        <taxon>Bacillales</taxon>
        <taxon>Staphylococcaceae</taxon>
        <taxon>Staphylococcus</taxon>
    </lineage>
</organism>
<proteinExistence type="predicted"/>
<gene>
    <name evidence="1" type="ORF">BN1321_130037</name>
</gene>
<protein>
    <submittedName>
        <fullName evidence="1">Uncharacterized protein</fullName>
    </submittedName>
</protein>
<evidence type="ECO:0000313" key="1">
    <source>
        <dbReference type="EMBL" id="CRI07855.1"/>
    </source>
</evidence>
<dbReference type="EMBL" id="CVOQ01000005">
    <property type="protein sequence ID" value="CRI07855.1"/>
    <property type="molecule type" value="Genomic_DNA"/>
</dbReference>
<reference evidence="1 2" key="1">
    <citation type="submission" date="2015-04" db="EMBL/GenBank/DDBJ databases">
        <authorList>
            <person name="Syromyatnikov M.Y."/>
            <person name="Popov V.N."/>
        </authorList>
    </citation>
    <scope>NUCLEOTIDE SEQUENCE [LARGE SCALE GENOMIC DNA]</scope>
    <source>
        <strain evidence="1 2">AH1</strain>
    </source>
</reference>